<gene>
    <name evidence="1" type="ORF">HMPREF0063_11489</name>
</gene>
<organism evidence="1 2">
    <name type="scientific">Aeromicrobium marinum DSM 15272</name>
    <dbReference type="NCBI Taxonomy" id="585531"/>
    <lineage>
        <taxon>Bacteria</taxon>
        <taxon>Bacillati</taxon>
        <taxon>Actinomycetota</taxon>
        <taxon>Actinomycetes</taxon>
        <taxon>Propionibacteriales</taxon>
        <taxon>Nocardioidaceae</taxon>
        <taxon>Aeromicrobium</taxon>
    </lineage>
</organism>
<dbReference type="Proteomes" id="UP000003111">
    <property type="component" value="Unassembled WGS sequence"/>
</dbReference>
<dbReference type="eggNOG" id="ENOG502ZMRU">
    <property type="taxonomic scope" value="Bacteria"/>
</dbReference>
<sequence length="57" mass="6363">MTEPLDERLRDDAALDEIELTSRLMIAASATDRHLTAGEVDELLGLSARRHRTEPFG</sequence>
<dbReference type="STRING" id="585531.HMPREF0063_11489"/>
<evidence type="ECO:0000313" key="2">
    <source>
        <dbReference type="Proteomes" id="UP000003111"/>
    </source>
</evidence>
<comment type="caution">
    <text evidence="1">The sequence shown here is derived from an EMBL/GenBank/DDBJ whole genome shotgun (WGS) entry which is preliminary data.</text>
</comment>
<keyword evidence="2" id="KW-1185">Reference proteome</keyword>
<name>E2SBT0_9ACTN</name>
<accession>E2SBT0</accession>
<dbReference type="AlphaFoldDB" id="E2SBT0"/>
<dbReference type="RefSeq" id="WP_007078833.1">
    <property type="nucleotide sequence ID" value="NZ_CM001024.1"/>
</dbReference>
<evidence type="ECO:0000313" key="1">
    <source>
        <dbReference type="EMBL" id="EFQ83216.1"/>
    </source>
</evidence>
<reference evidence="1" key="1">
    <citation type="submission" date="2010-08" db="EMBL/GenBank/DDBJ databases">
        <authorList>
            <person name="Muzny D."/>
            <person name="Qin X."/>
            <person name="Buhay C."/>
            <person name="Dugan-Rocha S."/>
            <person name="Ding Y."/>
            <person name="Chen G."/>
            <person name="Hawes A."/>
            <person name="Holder M."/>
            <person name="Jhangiani S."/>
            <person name="Johnson A."/>
            <person name="Khan Z."/>
            <person name="Li Z."/>
            <person name="Liu W."/>
            <person name="Liu X."/>
            <person name="Perez L."/>
            <person name="Shen H."/>
            <person name="Wang Q."/>
            <person name="Watt J."/>
            <person name="Xi L."/>
            <person name="Xin Y."/>
            <person name="Zhou J."/>
            <person name="Deng J."/>
            <person name="Jiang H."/>
            <person name="Liu Y."/>
            <person name="Qu J."/>
            <person name="Song X.-Z."/>
            <person name="Zhang L."/>
            <person name="Villasana D."/>
            <person name="Johnson A."/>
            <person name="Liu J."/>
            <person name="Liyanage D."/>
            <person name="Lorensuhewa L."/>
            <person name="Robinson T."/>
            <person name="Song A."/>
            <person name="Song B.-B."/>
            <person name="Dinh H."/>
            <person name="Thornton R."/>
            <person name="Coyle M."/>
            <person name="Francisco L."/>
            <person name="Jackson L."/>
            <person name="Javaid M."/>
            <person name="Korchina V."/>
            <person name="Kovar C."/>
            <person name="Mata R."/>
            <person name="Mathew T."/>
            <person name="Ngo R."/>
            <person name="Nguyen L."/>
            <person name="Nguyen N."/>
            <person name="Okwuonu G."/>
            <person name="Ongeri F."/>
            <person name="Pham C."/>
            <person name="Simmons D."/>
            <person name="Wilczek-Boney K."/>
            <person name="Hale W."/>
            <person name="Jakkamsetti A."/>
            <person name="Pham P."/>
            <person name="Ruth R."/>
            <person name="San Lucas F."/>
            <person name="Warren J."/>
            <person name="Zhang J."/>
            <person name="Zhao Z."/>
            <person name="Zhou C."/>
            <person name="Zhu D."/>
            <person name="Lee S."/>
            <person name="Bess C."/>
            <person name="Blankenburg K."/>
            <person name="Forbes L."/>
            <person name="Fu Q."/>
            <person name="Gubbala S."/>
            <person name="Hirani K."/>
            <person name="Jayaseelan J.C."/>
            <person name="Lara F."/>
            <person name="Munidasa M."/>
            <person name="Palculict T."/>
            <person name="Patil S."/>
            <person name="Pu L.-L."/>
            <person name="Saada N."/>
            <person name="Tang L."/>
            <person name="Weissenberger G."/>
            <person name="Zhu Y."/>
            <person name="Hemphill L."/>
            <person name="Shang Y."/>
            <person name="Youmans B."/>
            <person name="Ayvaz T."/>
            <person name="Ross M."/>
            <person name="Santibanez J."/>
            <person name="Aqrawi P."/>
            <person name="Gross S."/>
            <person name="Joshi V."/>
            <person name="Fowler G."/>
            <person name="Nazareth L."/>
            <person name="Reid J."/>
            <person name="Worley K."/>
            <person name="Petrosino J."/>
            <person name="Highlander S."/>
            <person name="Gibbs R."/>
        </authorList>
    </citation>
    <scope>NUCLEOTIDE SEQUENCE [LARGE SCALE GENOMIC DNA]</scope>
    <source>
        <strain evidence="1">DSM 15272</strain>
    </source>
</reference>
<proteinExistence type="predicted"/>
<dbReference type="EMBL" id="ACLF03000005">
    <property type="protein sequence ID" value="EFQ83216.1"/>
    <property type="molecule type" value="Genomic_DNA"/>
</dbReference>
<dbReference type="HOGENOM" id="CLU_2986236_0_0_11"/>
<protein>
    <submittedName>
        <fullName evidence="1">Uncharacterized protein</fullName>
    </submittedName>
</protein>